<dbReference type="EMBL" id="SOEC01000035">
    <property type="protein sequence ID" value="TDX21604.1"/>
    <property type="molecule type" value="Genomic_DNA"/>
</dbReference>
<gene>
    <name evidence="1" type="ORF">DFO67_13514</name>
</gene>
<organism evidence="1 2">
    <name type="scientific">Modicisalibacter xianhensis</name>
    <dbReference type="NCBI Taxonomy" id="442341"/>
    <lineage>
        <taxon>Bacteria</taxon>
        <taxon>Pseudomonadati</taxon>
        <taxon>Pseudomonadota</taxon>
        <taxon>Gammaproteobacteria</taxon>
        <taxon>Oceanospirillales</taxon>
        <taxon>Halomonadaceae</taxon>
        <taxon>Modicisalibacter</taxon>
    </lineage>
</organism>
<dbReference type="Proteomes" id="UP000294489">
    <property type="component" value="Unassembled WGS sequence"/>
</dbReference>
<reference evidence="1 2" key="1">
    <citation type="submission" date="2019-03" db="EMBL/GenBank/DDBJ databases">
        <title>Freshwater and sediment microbial communities from various areas in North America, analyzing microbe dynamics in response to fracking.</title>
        <authorList>
            <person name="Lamendella R."/>
        </authorList>
    </citation>
    <scope>NUCLEOTIDE SEQUENCE [LARGE SCALE GENOMIC DNA]</scope>
    <source>
        <strain evidence="1 2">6_TX</strain>
    </source>
</reference>
<name>A0A4R8F7Q3_9GAMM</name>
<dbReference type="RefSeq" id="WP_134021491.1">
    <property type="nucleotide sequence ID" value="NZ_SOEC01000035.1"/>
</dbReference>
<proteinExistence type="predicted"/>
<accession>A0A4R8F7Q3</accession>
<protein>
    <submittedName>
        <fullName evidence="1">Uncharacterized protein</fullName>
    </submittedName>
</protein>
<dbReference type="AlphaFoldDB" id="A0A4R8F7Q3"/>
<evidence type="ECO:0000313" key="1">
    <source>
        <dbReference type="EMBL" id="TDX21604.1"/>
    </source>
</evidence>
<comment type="caution">
    <text evidence="1">The sequence shown here is derived from an EMBL/GenBank/DDBJ whole genome shotgun (WGS) entry which is preliminary data.</text>
</comment>
<evidence type="ECO:0000313" key="2">
    <source>
        <dbReference type="Proteomes" id="UP000294489"/>
    </source>
</evidence>
<sequence>MTTAEIARNRLAAGPVNPAFAALLKREQLAQPMSVQQAKNARREADYIAKRNGVKEALLTLWRVQ</sequence>